<dbReference type="RefSeq" id="WP_240258326.1">
    <property type="nucleotide sequence ID" value="NZ_CP092488.2"/>
</dbReference>
<gene>
    <name evidence="2" type="ORF">MKK62_15365</name>
</gene>
<feature type="signal peptide" evidence="1">
    <location>
        <begin position="1"/>
        <end position="28"/>
    </location>
</feature>
<dbReference type="Proteomes" id="UP001055336">
    <property type="component" value="Chromosome"/>
</dbReference>
<evidence type="ECO:0000256" key="1">
    <source>
        <dbReference type="SAM" id="SignalP"/>
    </source>
</evidence>
<evidence type="ECO:0000313" key="3">
    <source>
        <dbReference type="Proteomes" id="UP001055336"/>
    </source>
</evidence>
<proteinExistence type="predicted"/>
<organism evidence="2 3">
    <name type="scientific">Mycobacterium paraterrae</name>
    <dbReference type="NCBI Taxonomy" id="577492"/>
    <lineage>
        <taxon>Bacteria</taxon>
        <taxon>Bacillati</taxon>
        <taxon>Actinomycetota</taxon>
        <taxon>Actinomycetes</taxon>
        <taxon>Mycobacteriales</taxon>
        <taxon>Mycobacteriaceae</taxon>
        <taxon>Mycobacterium</taxon>
    </lineage>
</organism>
<evidence type="ECO:0008006" key="4">
    <source>
        <dbReference type="Google" id="ProtNLM"/>
    </source>
</evidence>
<keyword evidence="1" id="KW-0732">Signal</keyword>
<accession>A0ABY3VEJ1</accession>
<dbReference type="EMBL" id="CP092488">
    <property type="protein sequence ID" value="UMB67860.1"/>
    <property type="molecule type" value="Genomic_DNA"/>
</dbReference>
<reference evidence="2" key="1">
    <citation type="submission" date="2022-08" db="EMBL/GenBank/DDBJ databases">
        <title>Whole genome sequencing of non-tuberculosis mycobacteria type-strains.</title>
        <authorList>
            <person name="Igarashi Y."/>
            <person name="Osugi A."/>
            <person name="Mitarai S."/>
        </authorList>
    </citation>
    <scope>NUCLEOTIDE SEQUENCE</scope>
    <source>
        <strain evidence="2">DSM 45127</strain>
    </source>
</reference>
<name>A0ABY3VEJ1_9MYCO</name>
<sequence>MTRISLTIGAFSAGLLAAAFLPMAVAFADDQYSIETYDGTPVITSETGVVPFYQTVVGTDVFAANQGNPVETLGTFTGQFESVTTSWGYSNELILDTGNQLGGLTVPTGSVFDFTNFGGGFSNEYADIAGTAGSPNTITDILTTPFGDINIPTTFDAIAVLVDTPAGFVIP</sequence>
<protein>
    <recommendedName>
        <fullName evidence="4">PEP-CTERM sorting domain-containing protein</fullName>
    </recommendedName>
</protein>
<evidence type="ECO:0000313" key="2">
    <source>
        <dbReference type="EMBL" id="UMB67860.1"/>
    </source>
</evidence>
<feature type="chain" id="PRO_5046997090" description="PEP-CTERM sorting domain-containing protein" evidence="1">
    <location>
        <begin position="29"/>
        <end position="171"/>
    </location>
</feature>
<keyword evidence="3" id="KW-1185">Reference proteome</keyword>